<comment type="subcellular location">
    <subcellularLocation>
        <location evidence="1">Membrane</location>
        <topology evidence="1">Multi-pass membrane protein</topology>
    </subcellularLocation>
</comment>
<comment type="caution">
    <text evidence="9">The sequence shown here is derived from an EMBL/GenBank/DDBJ whole genome shotgun (WGS) entry which is preliminary data.</text>
</comment>
<feature type="domain" description="Phosphatidic acid phosphatase type 2/haloperoxidase" evidence="8">
    <location>
        <begin position="320"/>
        <end position="374"/>
    </location>
</feature>
<dbReference type="FunFam" id="1.20.144.10:FF:000042">
    <property type="entry name" value="PAP2 domain protein"/>
    <property type="match status" value="1"/>
</dbReference>
<evidence type="ECO:0000256" key="6">
    <source>
        <dbReference type="SAM" id="MobiDB-lite"/>
    </source>
</evidence>
<evidence type="ECO:0000313" key="10">
    <source>
        <dbReference type="Proteomes" id="UP001239445"/>
    </source>
</evidence>
<dbReference type="Proteomes" id="UP001239445">
    <property type="component" value="Unassembled WGS sequence"/>
</dbReference>
<reference evidence="9" key="1">
    <citation type="submission" date="2023-06" db="EMBL/GenBank/DDBJ databases">
        <title>Genome-scale phylogeny and comparative genomics of the fungal order Sordariales.</title>
        <authorList>
            <consortium name="Lawrence Berkeley National Laboratory"/>
            <person name="Hensen N."/>
            <person name="Bonometti L."/>
            <person name="Westerberg I."/>
            <person name="Brannstrom I.O."/>
            <person name="Guillou S."/>
            <person name="Cros-Aarteil S."/>
            <person name="Calhoun S."/>
            <person name="Haridas S."/>
            <person name="Kuo A."/>
            <person name="Mondo S."/>
            <person name="Pangilinan J."/>
            <person name="Riley R."/>
            <person name="Labutti K."/>
            <person name="Andreopoulos B."/>
            <person name="Lipzen A."/>
            <person name="Chen C."/>
            <person name="Yanf M."/>
            <person name="Daum C."/>
            <person name="Ng V."/>
            <person name="Clum A."/>
            <person name="Steindorff A."/>
            <person name="Ohm R."/>
            <person name="Martin F."/>
            <person name="Silar P."/>
            <person name="Natvig D."/>
            <person name="Lalanne C."/>
            <person name="Gautier V."/>
            <person name="Ament-Velasquez S.L."/>
            <person name="Kruys A."/>
            <person name="Hutchinson M.I."/>
            <person name="Powell A.J."/>
            <person name="Barry K."/>
            <person name="Miller A.N."/>
            <person name="Grigoriev I.V."/>
            <person name="Debuchy R."/>
            <person name="Gladieux P."/>
            <person name="Thoren M.H."/>
            <person name="Johannesson H."/>
        </authorList>
    </citation>
    <scope>NUCLEOTIDE SEQUENCE</scope>
    <source>
        <strain evidence="9">PSN4</strain>
    </source>
</reference>
<evidence type="ECO:0000256" key="2">
    <source>
        <dbReference type="ARBA" id="ARBA00008816"/>
    </source>
</evidence>
<dbReference type="Pfam" id="PF01569">
    <property type="entry name" value="PAP2"/>
    <property type="match status" value="2"/>
</dbReference>
<sequence length="468" mass="50951">MPDESVVPLIPPFASTTSIPPQPPYSKPPTMDHLRAGDSGRRKGRAWVVYLSYAFDWIVLAAAAAIGYVLGAVTPNKRPFSLTDPDISFPFTEHETVPAWLAGVINTLGPIVIIAIICLIFVPGSTVPRGTPQSLIWKRKLWELHTGWLGLALSVVSAWLITNGMKNMFGKPRPDLLARCHADIDNIAKYIVGGYNNFSANGQLVRAEICTNPDKAILDDGFRSYPSGHSSSSAAGLIYLSLFIASKFAIVIPFFTPGLEAASFAAFPSRTRIGVEKSTGESYELQSRAPLEATPSPGDAFQKQMVQHRRSVAAVRRQAAAPPLYLLLIAILPFFVAVFIASSRWFDFRHHGFDILFGFLIGTVTAFFAFYYYHLPISQGAGWAWGPRSADKAFWAGVGSASYATHREKSSYHYGDVEEGVTAMDYPFPRSTGAGTGLGHAGSPPSVRKAPTQEEPDMDTTYRGAAQE</sequence>
<name>A0AAJ0BG07_9PEZI</name>
<proteinExistence type="inferred from homology"/>
<dbReference type="InterPro" id="IPR000326">
    <property type="entry name" value="PAP2/HPO"/>
</dbReference>
<feature type="transmembrane region" description="Helical" evidence="7">
    <location>
        <begin position="324"/>
        <end position="343"/>
    </location>
</feature>
<dbReference type="AlphaFoldDB" id="A0AAJ0BG07"/>
<dbReference type="SUPFAM" id="SSF48317">
    <property type="entry name" value="Acid phosphatase/Vanadium-dependent haloperoxidase"/>
    <property type="match status" value="2"/>
</dbReference>
<feature type="transmembrane region" description="Helical" evidence="7">
    <location>
        <begin position="234"/>
        <end position="255"/>
    </location>
</feature>
<evidence type="ECO:0000256" key="1">
    <source>
        <dbReference type="ARBA" id="ARBA00004141"/>
    </source>
</evidence>
<keyword evidence="4 7" id="KW-1133">Transmembrane helix</keyword>
<dbReference type="PANTHER" id="PTHR10165:SF154">
    <property type="entry name" value="PAP2 DOMAIN PROTEIN (AFU_ORTHOLOGUE AFUA_1G09730)"/>
    <property type="match status" value="1"/>
</dbReference>
<dbReference type="InterPro" id="IPR036938">
    <property type="entry name" value="PAP2/HPO_sf"/>
</dbReference>
<accession>A0AAJ0BG07</accession>
<keyword evidence="10" id="KW-1185">Reference proteome</keyword>
<feature type="domain" description="Phosphatidic acid phosphatase type 2/haloperoxidase" evidence="8">
    <location>
        <begin position="148"/>
        <end position="255"/>
    </location>
</feature>
<protein>
    <submittedName>
        <fullName evidence="9">PAP2 domain-protein</fullName>
    </submittedName>
</protein>
<dbReference type="CDD" id="cd03390">
    <property type="entry name" value="PAP2_containing_1_like"/>
    <property type="match status" value="1"/>
</dbReference>
<comment type="similarity">
    <text evidence="2">Belongs to the PA-phosphatase related phosphoesterase family.</text>
</comment>
<keyword evidence="5 7" id="KW-0472">Membrane</keyword>
<dbReference type="PANTHER" id="PTHR10165">
    <property type="entry name" value="LIPID PHOSPHATE PHOSPHATASE"/>
    <property type="match status" value="1"/>
</dbReference>
<feature type="transmembrane region" description="Helical" evidence="7">
    <location>
        <begin position="142"/>
        <end position="161"/>
    </location>
</feature>
<dbReference type="InterPro" id="IPR043216">
    <property type="entry name" value="PAP-like"/>
</dbReference>
<evidence type="ECO:0000256" key="5">
    <source>
        <dbReference type="ARBA" id="ARBA00023136"/>
    </source>
</evidence>
<dbReference type="EMBL" id="MU839830">
    <property type="protein sequence ID" value="KAK1757598.1"/>
    <property type="molecule type" value="Genomic_DNA"/>
</dbReference>
<evidence type="ECO:0000256" key="3">
    <source>
        <dbReference type="ARBA" id="ARBA00022692"/>
    </source>
</evidence>
<dbReference type="Gene3D" id="1.20.144.10">
    <property type="entry name" value="Phosphatidic acid phosphatase type 2/haloperoxidase"/>
    <property type="match status" value="2"/>
</dbReference>
<dbReference type="GO" id="GO:0006644">
    <property type="term" value="P:phospholipid metabolic process"/>
    <property type="evidence" value="ECO:0007669"/>
    <property type="project" value="InterPro"/>
</dbReference>
<keyword evidence="3 7" id="KW-0812">Transmembrane</keyword>
<feature type="region of interest" description="Disordered" evidence="6">
    <location>
        <begin position="429"/>
        <end position="468"/>
    </location>
</feature>
<organism evidence="9 10">
    <name type="scientific">Echria macrotheca</name>
    <dbReference type="NCBI Taxonomy" id="438768"/>
    <lineage>
        <taxon>Eukaryota</taxon>
        <taxon>Fungi</taxon>
        <taxon>Dikarya</taxon>
        <taxon>Ascomycota</taxon>
        <taxon>Pezizomycotina</taxon>
        <taxon>Sordariomycetes</taxon>
        <taxon>Sordariomycetidae</taxon>
        <taxon>Sordariales</taxon>
        <taxon>Schizotheciaceae</taxon>
        <taxon>Echria</taxon>
    </lineage>
</organism>
<evidence type="ECO:0000259" key="8">
    <source>
        <dbReference type="Pfam" id="PF01569"/>
    </source>
</evidence>
<feature type="region of interest" description="Disordered" evidence="6">
    <location>
        <begin position="1"/>
        <end position="37"/>
    </location>
</feature>
<evidence type="ECO:0000313" key="9">
    <source>
        <dbReference type="EMBL" id="KAK1757598.1"/>
    </source>
</evidence>
<evidence type="ECO:0000256" key="4">
    <source>
        <dbReference type="ARBA" id="ARBA00022989"/>
    </source>
</evidence>
<feature type="transmembrane region" description="Helical" evidence="7">
    <location>
        <begin position="355"/>
        <end position="373"/>
    </location>
</feature>
<dbReference type="GO" id="GO:0008195">
    <property type="term" value="F:phosphatidate phosphatase activity"/>
    <property type="evidence" value="ECO:0007669"/>
    <property type="project" value="TreeGrafter"/>
</dbReference>
<feature type="transmembrane region" description="Helical" evidence="7">
    <location>
        <begin position="47"/>
        <end position="70"/>
    </location>
</feature>
<feature type="transmembrane region" description="Helical" evidence="7">
    <location>
        <begin position="99"/>
        <end position="122"/>
    </location>
</feature>
<dbReference type="GO" id="GO:0046839">
    <property type="term" value="P:phospholipid dephosphorylation"/>
    <property type="evidence" value="ECO:0007669"/>
    <property type="project" value="TreeGrafter"/>
</dbReference>
<dbReference type="GO" id="GO:0016020">
    <property type="term" value="C:membrane"/>
    <property type="evidence" value="ECO:0007669"/>
    <property type="project" value="UniProtKB-SubCell"/>
</dbReference>
<gene>
    <name evidence="9" type="ORF">QBC47DRAFT_376452</name>
</gene>
<evidence type="ECO:0000256" key="7">
    <source>
        <dbReference type="SAM" id="Phobius"/>
    </source>
</evidence>